<dbReference type="GO" id="GO:0008716">
    <property type="term" value="F:D-alanine-D-alanine ligase activity"/>
    <property type="evidence" value="ECO:0007669"/>
    <property type="project" value="InterPro"/>
</dbReference>
<dbReference type="InterPro" id="IPR011761">
    <property type="entry name" value="ATP-grasp"/>
</dbReference>
<protein>
    <submittedName>
        <fullName evidence="5">D-alanine--D-alanine ligase</fullName>
    </submittedName>
</protein>
<dbReference type="PROSITE" id="PS50975">
    <property type="entry name" value="ATP_GRASP"/>
    <property type="match status" value="1"/>
</dbReference>
<feature type="domain" description="ATP-grasp" evidence="4">
    <location>
        <begin position="118"/>
        <end position="326"/>
    </location>
</feature>
<dbReference type="Gene3D" id="3.30.470.20">
    <property type="entry name" value="ATP-grasp fold, B domain"/>
    <property type="match status" value="1"/>
</dbReference>
<comment type="caution">
    <text evidence="5">The sequence shown here is derived from an EMBL/GenBank/DDBJ whole genome shotgun (WGS) entry which is preliminary data.</text>
</comment>
<dbReference type="PANTHER" id="PTHR23132:SF23">
    <property type="entry name" value="D-ALANINE--D-ALANINE LIGASE B"/>
    <property type="match status" value="1"/>
</dbReference>
<evidence type="ECO:0000256" key="1">
    <source>
        <dbReference type="ARBA" id="ARBA00010871"/>
    </source>
</evidence>
<evidence type="ECO:0000313" key="6">
    <source>
        <dbReference type="Proteomes" id="UP000221024"/>
    </source>
</evidence>
<dbReference type="GO" id="GO:0005524">
    <property type="term" value="F:ATP binding"/>
    <property type="evidence" value="ECO:0007669"/>
    <property type="project" value="UniProtKB-UniRule"/>
</dbReference>
<dbReference type="SUPFAM" id="SSF56059">
    <property type="entry name" value="Glutathione synthetase ATP-binding domain-like"/>
    <property type="match status" value="1"/>
</dbReference>
<name>A0A2H3NKU1_9BACT</name>
<dbReference type="RefSeq" id="WP_098062363.1">
    <property type="nucleotide sequence ID" value="NZ_PDEP01000008.1"/>
</dbReference>
<proteinExistence type="inferred from homology"/>
<reference evidence="5 6" key="1">
    <citation type="submission" date="2017-10" db="EMBL/GenBank/DDBJ databases">
        <title>Draft genome of Longimonas halophila.</title>
        <authorList>
            <person name="Goh K.M."/>
            <person name="Shamsir M.S."/>
            <person name="Lim S.W."/>
        </authorList>
    </citation>
    <scope>NUCLEOTIDE SEQUENCE [LARGE SCALE GENOMIC DNA]</scope>
    <source>
        <strain evidence="5 6">KCTC 42399</strain>
    </source>
</reference>
<keyword evidence="6" id="KW-1185">Reference proteome</keyword>
<organism evidence="5 6">
    <name type="scientific">Longimonas halophila</name>
    <dbReference type="NCBI Taxonomy" id="1469170"/>
    <lineage>
        <taxon>Bacteria</taxon>
        <taxon>Pseudomonadati</taxon>
        <taxon>Rhodothermota</taxon>
        <taxon>Rhodothermia</taxon>
        <taxon>Rhodothermales</taxon>
        <taxon>Salisaetaceae</taxon>
        <taxon>Longimonas</taxon>
    </lineage>
</organism>
<keyword evidence="2 5" id="KW-0436">Ligase</keyword>
<keyword evidence="3" id="KW-0067">ATP-binding</keyword>
<dbReference type="EMBL" id="PDEP01000008">
    <property type="protein sequence ID" value="PEN06469.1"/>
    <property type="molecule type" value="Genomic_DNA"/>
</dbReference>
<keyword evidence="3" id="KW-0547">Nucleotide-binding</keyword>
<dbReference type="Gene3D" id="3.30.1490.20">
    <property type="entry name" value="ATP-grasp fold, A domain"/>
    <property type="match status" value="1"/>
</dbReference>
<dbReference type="GO" id="GO:0046872">
    <property type="term" value="F:metal ion binding"/>
    <property type="evidence" value="ECO:0007669"/>
    <property type="project" value="InterPro"/>
</dbReference>
<accession>A0A2H3NKU1</accession>
<gene>
    <name evidence="5" type="ORF">CRI93_09305</name>
</gene>
<evidence type="ECO:0000256" key="3">
    <source>
        <dbReference type="PROSITE-ProRule" id="PRU00409"/>
    </source>
</evidence>
<dbReference type="Proteomes" id="UP000221024">
    <property type="component" value="Unassembled WGS sequence"/>
</dbReference>
<dbReference type="InterPro" id="IPR011095">
    <property type="entry name" value="Dala_Dala_lig_C"/>
</dbReference>
<evidence type="ECO:0000313" key="5">
    <source>
        <dbReference type="EMBL" id="PEN06469.1"/>
    </source>
</evidence>
<dbReference type="Pfam" id="PF07478">
    <property type="entry name" value="Dala_Dala_lig_C"/>
    <property type="match status" value="1"/>
</dbReference>
<evidence type="ECO:0000256" key="2">
    <source>
        <dbReference type="ARBA" id="ARBA00022598"/>
    </source>
</evidence>
<evidence type="ECO:0000259" key="4">
    <source>
        <dbReference type="PROSITE" id="PS50975"/>
    </source>
</evidence>
<dbReference type="AlphaFoldDB" id="A0A2H3NKU1"/>
<dbReference type="InterPro" id="IPR013815">
    <property type="entry name" value="ATP_grasp_subdomain_1"/>
</dbReference>
<comment type="similarity">
    <text evidence="1">Belongs to the D-alanine--D-alanine ligase family.</text>
</comment>
<dbReference type="OrthoDB" id="9813261at2"/>
<dbReference type="PANTHER" id="PTHR23132">
    <property type="entry name" value="D-ALANINE--D-ALANINE LIGASE"/>
    <property type="match status" value="1"/>
</dbReference>
<sequence>MAPPPRVGLIYDVFSDYTWSNEDPPDADAEFEPIETVDVLEEALRQCGAEPVRVGPARALQDRLCTGLALDAALTIAEGQGTRNREAHAPILLELAGIPQWGSDALTLSLTLDKATTKDLAVRAGVKTPPWTVFSGADAANKDALPAPFPLFVKPRYEGTSKGIMPVSKVNTLDALRDEVNRQTALYRQDVIVEAFIEGGGEFTVAVVGNDPPRALPVLQRAVEPTTGIGVHALERRGAPDREWDYTIAGTLSESLETRLCRDALRLYQKLECRDVARLDFRVDADGTPYFLEINPLPTFAPDGTFAIIAELMNRLYPDLLADVIAAGLKRLGVYPLANRDPLSSGISLAEL</sequence>